<evidence type="ECO:0000313" key="3">
    <source>
        <dbReference type="EMBL" id="KAH3710655.1"/>
    </source>
</evidence>
<evidence type="ECO:0000313" key="4">
    <source>
        <dbReference type="Proteomes" id="UP000828390"/>
    </source>
</evidence>
<keyword evidence="4" id="KW-1185">Reference proteome</keyword>
<accession>A0A9D3Z0F8</accession>
<dbReference type="EMBL" id="JAIWYP010000014">
    <property type="protein sequence ID" value="KAH3710655.1"/>
    <property type="molecule type" value="Genomic_DNA"/>
</dbReference>
<protein>
    <submittedName>
        <fullName evidence="3">Uncharacterized protein</fullName>
    </submittedName>
</protein>
<name>A0A9D3Z0F8_DREPO</name>
<comment type="caution">
    <text evidence="3">The sequence shown here is derived from an EMBL/GenBank/DDBJ whole genome shotgun (WGS) entry which is preliminary data.</text>
</comment>
<reference evidence="3" key="2">
    <citation type="submission" date="2020-11" db="EMBL/GenBank/DDBJ databases">
        <authorList>
            <person name="McCartney M.A."/>
            <person name="Auch B."/>
            <person name="Kono T."/>
            <person name="Mallez S."/>
            <person name="Becker A."/>
            <person name="Gohl D.M."/>
            <person name="Silverstein K.A.T."/>
            <person name="Koren S."/>
            <person name="Bechman K.B."/>
            <person name="Herman A."/>
            <person name="Abrahante J.E."/>
            <person name="Garbe J."/>
        </authorList>
    </citation>
    <scope>NUCLEOTIDE SEQUENCE</scope>
    <source>
        <strain evidence="3">Duluth1</strain>
        <tissue evidence="3">Whole animal</tissue>
    </source>
</reference>
<gene>
    <name evidence="3" type="ORF">DPMN_070145</name>
</gene>
<feature type="transmembrane region" description="Helical" evidence="2">
    <location>
        <begin position="20"/>
        <end position="39"/>
    </location>
</feature>
<keyword evidence="2" id="KW-0812">Transmembrane</keyword>
<organism evidence="3 4">
    <name type="scientific">Dreissena polymorpha</name>
    <name type="common">Zebra mussel</name>
    <name type="synonym">Mytilus polymorpha</name>
    <dbReference type="NCBI Taxonomy" id="45954"/>
    <lineage>
        <taxon>Eukaryota</taxon>
        <taxon>Metazoa</taxon>
        <taxon>Spiralia</taxon>
        <taxon>Lophotrochozoa</taxon>
        <taxon>Mollusca</taxon>
        <taxon>Bivalvia</taxon>
        <taxon>Autobranchia</taxon>
        <taxon>Heteroconchia</taxon>
        <taxon>Euheterodonta</taxon>
        <taxon>Imparidentia</taxon>
        <taxon>Neoheterodontei</taxon>
        <taxon>Myida</taxon>
        <taxon>Dreissenoidea</taxon>
        <taxon>Dreissenidae</taxon>
        <taxon>Dreissena</taxon>
    </lineage>
</organism>
<reference evidence="3" key="1">
    <citation type="journal article" date="2019" name="bioRxiv">
        <title>The Genome of the Zebra Mussel, Dreissena polymorpha: A Resource for Invasive Species Research.</title>
        <authorList>
            <person name="McCartney M.A."/>
            <person name="Auch B."/>
            <person name="Kono T."/>
            <person name="Mallez S."/>
            <person name="Zhang Y."/>
            <person name="Obille A."/>
            <person name="Becker A."/>
            <person name="Abrahante J.E."/>
            <person name="Garbe J."/>
            <person name="Badalamenti J.P."/>
            <person name="Herman A."/>
            <person name="Mangelson H."/>
            <person name="Liachko I."/>
            <person name="Sullivan S."/>
            <person name="Sone E.D."/>
            <person name="Koren S."/>
            <person name="Silverstein K.A.T."/>
            <person name="Beckman K.B."/>
            <person name="Gohl D.M."/>
        </authorList>
    </citation>
    <scope>NUCLEOTIDE SEQUENCE</scope>
    <source>
        <strain evidence="3">Duluth1</strain>
        <tissue evidence="3">Whole animal</tissue>
    </source>
</reference>
<feature type="region of interest" description="Disordered" evidence="1">
    <location>
        <begin position="46"/>
        <end position="71"/>
    </location>
</feature>
<proteinExistence type="predicted"/>
<evidence type="ECO:0000256" key="1">
    <source>
        <dbReference type="SAM" id="MobiDB-lite"/>
    </source>
</evidence>
<dbReference type="AlphaFoldDB" id="A0A9D3Z0F8"/>
<dbReference type="Proteomes" id="UP000828390">
    <property type="component" value="Unassembled WGS sequence"/>
</dbReference>
<keyword evidence="2" id="KW-0472">Membrane</keyword>
<sequence length="71" mass="8006">MSEYREPSTRMSSPADFADSQNLEGLLSGMVLYCMYIVVSLHRWKRDRRSGGGSIEDGRGRPKAQIQARIS</sequence>
<evidence type="ECO:0000256" key="2">
    <source>
        <dbReference type="SAM" id="Phobius"/>
    </source>
</evidence>
<keyword evidence="2" id="KW-1133">Transmembrane helix</keyword>